<dbReference type="AlphaFoldDB" id="A0A811UGI4"/>
<gene>
    <name evidence="1" type="ORF">CCAP1982_LOCUS6571</name>
</gene>
<dbReference type="EMBL" id="CAJHJT010000012">
    <property type="protein sequence ID" value="CAD6997954.1"/>
    <property type="molecule type" value="Genomic_DNA"/>
</dbReference>
<name>A0A811UGI4_CERCA</name>
<keyword evidence="2" id="KW-1185">Reference proteome</keyword>
<sequence>MQPRVSNVEWQHVASNKQITLVKRITSVDVSAGRPSIAVSNFSCMIVKPLLLIDSKSLLCDWGKKEYPNTLPTATNVVRADALKNCDAQYITEFSHTTIIAITTI</sequence>
<dbReference type="Proteomes" id="UP000606786">
    <property type="component" value="Unassembled WGS sequence"/>
</dbReference>
<accession>A0A811UGI4</accession>
<proteinExistence type="predicted"/>
<protein>
    <submittedName>
        <fullName evidence="1">(Mediterranean fruit fly) hypothetical protein</fullName>
    </submittedName>
</protein>
<evidence type="ECO:0000313" key="2">
    <source>
        <dbReference type="Proteomes" id="UP000606786"/>
    </source>
</evidence>
<evidence type="ECO:0000313" key="1">
    <source>
        <dbReference type="EMBL" id="CAD6997954.1"/>
    </source>
</evidence>
<reference evidence="1" key="1">
    <citation type="submission" date="2020-11" db="EMBL/GenBank/DDBJ databases">
        <authorList>
            <person name="Whitehead M."/>
        </authorList>
    </citation>
    <scope>NUCLEOTIDE SEQUENCE</scope>
    <source>
        <strain evidence="1">EGII</strain>
    </source>
</reference>
<organism evidence="1 2">
    <name type="scientific">Ceratitis capitata</name>
    <name type="common">Mediterranean fruit fly</name>
    <name type="synonym">Tephritis capitata</name>
    <dbReference type="NCBI Taxonomy" id="7213"/>
    <lineage>
        <taxon>Eukaryota</taxon>
        <taxon>Metazoa</taxon>
        <taxon>Ecdysozoa</taxon>
        <taxon>Arthropoda</taxon>
        <taxon>Hexapoda</taxon>
        <taxon>Insecta</taxon>
        <taxon>Pterygota</taxon>
        <taxon>Neoptera</taxon>
        <taxon>Endopterygota</taxon>
        <taxon>Diptera</taxon>
        <taxon>Brachycera</taxon>
        <taxon>Muscomorpha</taxon>
        <taxon>Tephritoidea</taxon>
        <taxon>Tephritidae</taxon>
        <taxon>Ceratitis</taxon>
        <taxon>Ceratitis</taxon>
    </lineage>
</organism>
<comment type="caution">
    <text evidence="1">The sequence shown here is derived from an EMBL/GenBank/DDBJ whole genome shotgun (WGS) entry which is preliminary data.</text>
</comment>